<organism evidence="1 2">
    <name type="scientific">Formivibrio citricus</name>
    <dbReference type="NCBI Taxonomy" id="83765"/>
    <lineage>
        <taxon>Bacteria</taxon>
        <taxon>Pseudomonadati</taxon>
        <taxon>Pseudomonadota</taxon>
        <taxon>Betaproteobacteria</taxon>
        <taxon>Neisseriales</taxon>
        <taxon>Chitinibacteraceae</taxon>
        <taxon>Formivibrio</taxon>
    </lineage>
</organism>
<name>A0A1I4Y8M4_9NEIS</name>
<evidence type="ECO:0000313" key="1">
    <source>
        <dbReference type="EMBL" id="SFN34422.1"/>
    </source>
</evidence>
<sequence>MAKGFSAATLAPLTENELDDLAAFLESDAVPEECMDVSMLHGYLTALLIGPVLPEADEWLPQVWGEGGERPKFASPAEAAHIEDLIVRLFNQLSDELAAEPPAFTPLVYVDEERNLDIVQPWCYGLSLGIALREKDWEPLFGDETAEQLLAPVIDCADEMAREELEAEGEDLAQFEHEVAALLPEIIPQVRSWWLAREKPVRAPGRRR</sequence>
<proteinExistence type="predicted"/>
<dbReference type="RefSeq" id="WP_143085985.1">
    <property type="nucleotide sequence ID" value="NZ_FOVE01000007.1"/>
</dbReference>
<accession>A0A1I4Y8M4</accession>
<protein>
    <recommendedName>
        <fullName evidence="3">YecA family protein</fullName>
    </recommendedName>
</protein>
<reference evidence="2" key="1">
    <citation type="submission" date="2016-10" db="EMBL/GenBank/DDBJ databases">
        <authorList>
            <person name="Varghese N."/>
            <person name="Submissions S."/>
        </authorList>
    </citation>
    <scope>NUCLEOTIDE SEQUENCE [LARGE SCALE GENOMIC DNA]</scope>
    <source>
        <strain evidence="2">DSM 6150</strain>
    </source>
</reference>
<dbReference type="Pfam" id="PF03695">
    <property type="entry name" value="UPF0149"/>
    <property type="match status" value="1"/>
</dbReference>
<dbReference type="SUPFAM" id="SSF101327">
    <property type="entry name" value="YgfB-like"/>
    <property type="match status" value="1"/>
</dbReference>
<dbReference type="InterPro" id="IPR036255">
    <property type="entry name" value="YgfB-like_sf"/>
</dbReference>
<dbReference type="NCBIfam" id="TIGR02292">
    <property type="entry name" value="ygfB_yecA"/>
    <property type="match status" value="1"/>
</dbReference>
<dbReference type="AlphaFoldDB" id="A0A1I4Y8M4"/>
<gene>
    <name evidence="1" type="ORF">SAMN05660284_01267</name>
</gene>
<dbReference type="OrthoDB" id="570299at2"/>
<evidence type="ECO:0008006" key="3">
    <source>
        <dbReference type="Google" id="ProtNLM"/>
    </source>
</evidence>
<dbReference type="EMBL" id="FOVE01000007">
    <property type="protein sequence ID" value="SFN34422.1"/>
    <property type="molecule type" value="Genomic_DNA"/>
</dbReference>
<dbReference type="Gene3D" id="1.20.120.740">
    <property type="entry name" value="YgfB uncharacterised protein family UPF0149, PF03695"/>
    <property type="match status" value="1"/>
</dbReference>
<keyword evidence="2" id="KW-1185">Reference proteome</keyword>
<evidence type="ECO:0000313" key="2">
    <source>
        <dbReference type="Proteomes" id="UP000242869"/>
    </source>
</evidence>
<dbReference type="STRING" id="83765.SAMN05660284_01267"/>
<dbReference type="InterPro" id="IPR011978">
    <property type="entry name" value="YgfB-like"/>
</dbReference>
<dbReference type="Proteomes" id="UP000242869">
    <property type="component" value="Unassembled WGS sequence"/>
</dbReference>